<feature type="transmembrane region" description="Helical" evidence="1">
    <location>
        <begin position="148"/>
        <end position="168"/>
    </location>
</feature>
<name>A0A8J3BJS4_9ACTN</name>
<evidence type="ECO:0000313" key="2">
    <source>
        <dbReference type="EMBL" id="GGK15485.1"/>
    </source>
</evidence>
<evidence type="ECO:0000313" key="3">
    <source>
        <dbReference type="Proteomes" id="UP000662200"/>
    </source>
</evidence>
<organism evidence="2 3">
    <name type="scientific">Pilimelia terevasa</name>
    <dbReference type="NCBI Taxonomy" id="53372"/>
    <lineage>
        <taxon>Bacteria</taxon>
        <taxon>Bacillati</taxon>
        <taxon>Actinomycetota</taxon>
        <taxon>Actinomycetes</taxon>
        <taxon>Micromonosporales</taxon>
        <taxon>Micromonosporaceae</taxon>
        <taxon>Pilimelia</taxon>
    </lineage>
</organism>
<evidence type="ECO:0000256" key="1">
    <source>
        <dbReference type="SAM" id="Phobius"/>
    </source>
</evidence>
<keyword evidence="1" id="KW-1133">Transmembrane helix</keyword>
<feature type="transmembrane region" description="Helical" evidence="1">
    <location>
        <begin position="270"/>
        <end position="288"/>
    </location>
</feature>
<proteinExistence type="predicted"/>
<gene>
    <name evidence="2" type="ORF">GCM10010124_05290</name>
</gene>
<feature type="transmembrane region" description="Helical" evidence="1">
    <location>
        <begin position="193"/>
        <end position="212"/>
    </location>
</feature>
<accession>A0A8J3BJS4</accession>
<sequence length="303" mass="29525">MQQLSSVQQQTRTPPTRRRAALAGLGALAVAWLAGTAFSAHVTIAGETGAVALTAAAYALPGVVAAALVAGAAAALIALRAWDPPAARAAGARCAVALAAGVGVGAAAAAAFLAAAPTAPHRTLVAATLAAAATVGGAWGWPRAAEVVAAGVAAALGAFAVGWGLSLAKGPVQGFLGGGDDAAGRITAEGRSAILAAVLSGVVAGLVAYGWLGRRAGHWSRYLLAGATPGLVLLLGEVIVRVGGASLVTMTRQISDADATLQSWLDGSRLNNALVVLFLGAITALLCAGRALPRPGPADPDPA</sequence>
<reference evidence="2" key="2">
    <citation type="submission" date="2020-09" db="EMBL/GenBank/DDBJ databases">
        <authorList>
            <person name="Sun Q."/>
            <person name="Ohkuma M."/>
        </authorList>
    </citation>
    <scope>NUCLEOTIDE SEQUENCE</scope>
    <source>
        <strain evidence="2">JCM 3091</strain>
    </source>
</reference>
<feature type="transmembrane region" description="Helical" evidence="1">
    <location>
        <begin position="122"/>
        <end position="141"/>
    </location>
</feature>
<dbReference type="EMBL" id="BMQC01000001">
    <property type="protein sequence ID" value="GGK15485.1"/>
    <property type="molecule type" value="Genomic_DNA"/>
</dbReference>
<keyword evidence="3" id="KW-1185">Reference proteome</keyword>
<dbReference type="Proteomes" id="UP000662200">
    <property type="component" value="Unassembled WGS sequence"/>
</dbReference>
<dbReference type="AlphaFoldDB" id="A0A8J3BJS4"/>
<keyword evidence="1" id="KW-0812">Transmembrane</keyword>
<comment type="caution">
    <text evidence="2">The sequence shown here is derived from an EMBL/GenBank/DDBJ whole genome shotgun (WGS) entry which is preliminary data.</text>
</comment>
<dbReference type="RefSeq" id="WP_189112498.1">
    <property type="nucleotide sequence ID" value="NZ_BMQC01000001.1"/>
</dbReference>
<feature type="transmembrane region" description="Helical" evidence="1">
    <location>
        <begin position="94"/>
        <end position="116"/>
    </location>
</feature>
<feature type="transmembrane region" description="Helical" evidence="1">
    <location>
        <begin position="55"/>
        <end position="82"/>
    </location>
</feature>
<protein>
    <submittedName>
        <fullName evidence="2">Uncharacterized protein</fullName>
    </submittedName>
</protein>
<keyword evidence="1" id="KW-0472">Membrane</keyword>
<reference evidence="2" key="1">
    <citation type="journal article" date="2014" name="Int. J. Syst. Evol. Microbiol.">
        <title>Complete genome sequence of Corynebacterium casei LMG S-19264T (=DSM 44701T), isolated from a smear-ripened cheese.</title>
        <authorList>
            <consortium name="US DOE Joint Genome Institute (JGI-PGF)"/>
            <person name="Walter F."/>
            <person name="Albersmeier A."/>
            <person name="Kalinowski J."/>
            <person name="Ruckert C."/>
        </authorList>
    </citation>
    <scope>NUCLEOTIDE SEQUENCE</scope>
    <source>
        <strain evidence="2">JCM 3091</strain>
    </source>
</reference>